<reference evidence="4" key="1">
    <citation type="submission" date="2016-10" db="EMBL/GenBank/DDBJ databases">
        <authorList>
            <person name="Varghese N."/>
            <person name="Submissions S."/>
        </authorList>
    </citation>
    <scope>NUCLEOTIDE SEQUENCE [LARGE SCALE GENOMIC DNA]</scope>
    <source>
        <strain evidence="4">P18</strain>
    </source>
</reference>
<evidence type="ECO:0000259" key="2">
    <source>
        <dbReference type="Pfam" id="PF07261"/>
    </source>
</evidence>
<dbReference type="Pfam" id="PF07261">
    <property type="entry name" value="DnaB_2"/>
    <property type="match status" value="2"/>
</dbReference>
<dbReference type="Gene3D" id="1.10.10.630">
    <property type="entry name" value="DnaD domain-like"/>
    <property type="match status" value="2"/>
</dbReference>
<dbReference type="InterPro" id="IPR053162">
    <property type="entry name" value="DnaD"/>
</dbReference>
<gene>
    <name evidence="3" type="ORF">SAMN04487928_11565</name>
</gene>
<comment type="similarity">
    <text evidence="1">Belongs to the DnaB/DnaD family.</text>
</comment>
<dbReference type="RefSeq" id="WP_242949384.1">
    <property type="nucleotide sequence ID" value="NZ_FOXO01000015.1"/>
</dbReference>
<evidence type="ECO:0000313" key="3">
    <source>
        <dbReference type="EMBL" id="SFQ01815.1"/>
    </source>
</evidence>
<organism evidence="3 4">
    <name type="scientific">Butyrivibrio proteoclasticus</name>
    <dbReference type="NCBI Taxonomy" id="43305"/>
    <lineage>
        <taxon>Bacteria</taxon>
        <taxon>Bacillati</taxon>
        <taxon>Bacillota</taxon>
        <taxon>Clostridia</taxon>
        <taxon>Lachnospirales</taxon>
        <taxon>Lachnospiraceae</taxon>
        <taxon>Butyrivibrio</taxon>
    </lineage>
</organism>
<proteinExistence type="inferred from homology"/>
<sequence>MNASLNFVTKLEVKYNMMGRVTISHNLGEDSTNVSNIFIDEYMQDANDAQIKIYLFLLRMMSANLPTSVSALADKFNHTEKDVIRALKYWEKKELITLEYDGSGNLTGIHMEDIVSPANSGRRKTDTVLRPVPPIHEVAAEDHVIKEVKKAPAKPKYSAAQLRAFKEEEGAGIVFLAEQYFGRPLTSTEALTLYYIHDELKFSDDLLDYLMQYCVDNHKADFRYVEKVAINWNQEGIKTPKQAHAEIYKHDPNILGIMKALGMENSPTEKEGNFISSWLGELGFSMDIIMEACDRTVMATQKNRLKYCDSILRSWHEKKASSREDIARLDADFTADLKKKRSKASVSSITDKIRSDESYIRPSGSQNRFNQFQQNTYDFAELEKQLLDN</sequence>
<protein>
    <submittedName>
        <fullName evidence="3">DnaD and phage-associated domain-containing protein</fullName>
    </submittedName>
</protein>
<evidence type="ECO:0000256" key="1">
    <source>
        <dbReference type="ARBA" id="ARBA00093462"/>
    </source>
</evidence>
<dbReference type="PANTHER" id="PTHR37293">
    <property type="entry name" value="PHAGE REPLICATION PROTEIN-RELATED"/>
    <property type="match status" value="1"/>
</dbReference>
<dbReference type="NCBIfam" id="TIGR01446">
    <property type="entry name" value="DnaD_dom"/>
    <property type="match status" value="2"/>
</dbReference>
<dbReference type="Proteomes" id="UP000182624">
    <property type="component" value="Unassembled WGS sequence"/>
</dbReference>
<name>A0A1I5V2U1_9FIRM</name>
<evidence type="ECO:0000313" key="4">
    <source>
        <dbReference type="Proteomes" id="UP000182624"/>
    </source>
</evidence>
<dbReference type="SUPFAM" id="SSF158499">
    <property type="entry name" value="DnaD domain-like"/>
    <property type="match status" value="2"/>
</dbReference>
<dbReference type="InterPro" id="IPR034829">
    <property type="entry name" value="DnaD-like_sf"/>
</dbReference>
<keyword evidence="4" id="KW-1185">Reference proteome</keyword>
<dbReference type="EMBL" id="FOXO01000015">
    <property type="protein sequence ID" value="SFQ01815.1"/>
    <property type="molecule type" value="Genomic_DNA"/>
</dbReference>
<accession>A0A1I5V2U1</accession>
<dbReference type="AlphaFoldDB" id="A0A1I5V2U1"/>
<feature type="domain" description="DnaB/C C-terminal" evidence="2">
    <location>
        <begin position="266"/>
        <end position="326"/>
    </location>
</feature>
<feature type="domain" description="DnaB/C C-terminal" evidence="2">
    <location>
        <begin position="175"/>
        <end position="246"/>
    </location>
</feature>
<dbReference type="InterPro" id="IPR006343">
    <property type="entry name" value="DnaB/C_C"/>
</dbReference>
<dbReference type="PANTHER" id="PTHR37293:SF5">
    <property type="entry name" value="DNA REPLICATION PROTEIN"/>
    <property type="match status" value="1"/>
</dbReference>